<dbReference type="Gene3D" id="2.60.40.10">
    <property type="entry name" value="Immunoglobulins"/>
    <property type="match status" value="2"/>
</dbReference>
<gene>
    <name evidence="3" type="ORF">MCOR_40226</name>
</gene>
<reference evidence="3 4" key="1">
    <citation type="submission" date="2020-06" db="EMBL/GenBank/DDBJ databases">
        <authorList>
            <person name="Li R."/>
            <person name="Bekaert M."/>
        </authorList>
    </citation>
    <scope>NUCLEOTIDE SEQUENCE [LARGE SCALE GENOMIC DNA]</scope>
    <source>
        <strain evidence="4">wild</strain>
    </source>
</reference>
<proteinExistence type="predicted"/>
<dbReference type="InterPro" id="IPR003599">
    <property type="entry name" value="Ig_sub"/>
</dbReference>
<organism evidence="3 4">
    <name type="scientific">Mytilus coruscus</name>
    <name type="common">Sea mussel</name>
    <dbReference type="NCBI Taxonomy" id="42192"/>
    <lineage>
        <taxon>Eukaryota</taxon>
        <taxon>Metazoa</taxon>
        <taxon>Spiralia</taxon>
        <taxon>Lophotrochozoa</taxon>
        <taxon>Mollusca</taxon>
        <taxon>Bivalvia</taxon>
        <taxon>Autobranchia</taxon>
        <taxon>Pteriomorphia</taxon>
        <taxon>Mytilida</taxon>
        <taxon>Mytiloidea</taxon>
        <taxon>Mytilidae</taxon>
        <taxon>Mytilinae</taxon>
        <taxon>Mytilus</taxon>
    </lineage>
</organism>
<feature type="compositionally biased region" description="Basic and acidic residues" evidence="1">
    <location>
        <begin position="511"/>
        <end position="521"/>
    </location>
</feature>
<dbReference type="InterPro" id="IPR013783">
    <property type="entry name" value="Ig-like_fold"/>
</dbReference>
<evidence type="ECO:0000256" key="1">
    <source>
        <dbReference type="SAM" id="MobiDB-lite"/>
    </source>
</evidence>
<dbReference type="EMBL" id="CACVKT020007264">
    <property type="protein sequence ID" value="CAC5406676.1"/>
    <property type="molecule type" value="Genomic_DNA"/>
</dbReference>
<dbReference type="OrthoDB" id="6207170at2759"/>
<feature type="domain" description="Ig-like" evidence="2">
    <location>
        <begin position="275"/>
        <end position="367"/>
    </location>
</feature>
<dbReference type="PROSITE" id="PS50835">
    <property type="entry name" value="IG_LIKE"/>
    <property type="match status" value="1"/>
</dbReference>
<dbReference type="InterPro" id="IPR036179">
    <property type="entry name" value="Ig-like_dom_sf"/>
</dbReference>
<dbReference type="SUPFAM" id="SSF48726">
    <property type="entry name" value="Immunoglobulin"/>
    <property type="match status" value="1"/>
</dbReference>
<feature type="region of interest" description="Disordered" evidence="1">
    <location>
        <begin position="501"/>
        <end position="521"/>
    </location>
</feature>
<evidence type="ECO:0000259" key="2">
    <source>
        <dbReference type="PROSITE" id="PS50835"/>
    </source>
</evidence>
<accession>A0A6J8DF39</accession>
<feature type="compositionally biased region" description="Polar residues" evidence="1">
    <location>
        <begin position="501"/>
        <end position="510"/>
    </location>
</feature>
<dbReference type="PANTHER" id="PTHR45889">
    <property type="entry name" value="IG-LIKE DOMAIN-CONTAINING PROTEIN"/>
    <property type="match status" value="1"/>
</dbReference>
<dbReference type="SMART" id="SM00409">
    <property type="entry name" value="IG"/>
    <property type="match status" value="1"/>
</dbReference>
<dbReference type="AlphaFoldDB" id="A0A6J8DF39"/>
<evidence type="ECO:0000313" key="3">
    <source>
        <dbReference type="EMBL" id="CAC5406676.1"/>
    </source>
</evidence>
<dbReference type="InterPro" id="IPR013151">
    <property type="entry name" value="Immunoglobulin_dom"/>
</dbReference>
<name>A0A6J8DF39_MYTCO</name>
<sequence length="521" mass="59409">MLKGSVATNLSLYAYIFVFYGRPDETKGEQKDSRVIISKLCKKKEITQTYKVHSLKLLDTIANFIQLSTNSVKTDRRYFNIQLLQERKTDTKTNVTSVLLEVDSYVQKGHKIQLNCSADSIPIDKTVEFLANDETVTNIRKHDGVCFNTIYNRVCSSESCSCSINDRFYVLFFRPPYDLPTPSIHIDSALPLVSGTTAKLKCEARKTNERFLLTWKCGHITYNNGFMSKETSVWSNLLLKVDSSYNNIQCQCIVQSQVAEISLTDEVTLDVQNTPILTLHEEFYCNNSKPVVLICTARGELGMFGFSSWIHSVDSTNIRSLNGTIDKYNSVLIIKDCSFRDEGTYTCSVWNKDSNETLWANHSTKLTVAAPPIIVNRKFRKDRIEWHLSIQFYTRSALAIVDWRCNGVSLLNLSSTGKNLKRLNMDLVIYDRSLSVQGYLTYFTTGQHDCSFSDYNICLTNVFGRRCENIKITLGMIRITQELNQTHCDGPYLFLESPVSSYSVSPTRSPKQLEQKSLRNH</sequence>
<evidence type="ECO:0000313" key="4">
    <source>
        <dbReference type="Proteomes" id="UP000507470"/>
    </source>
</evidence>
<dbReference type="InterPro" id="IPR007110">
    <property type="entry name" value="Ig-like_dom"/>
</dbReference>
<dbReference type="PANTHER" id="PTHR45889:SF8">
    <property type="entry name" value="IG-LIKE DOMAIN-CONTAINING PROTEIN"/>
    <property type="match status" value="1"/>
</dbReference>
<dbReference type="Pfam" id="PF00047">
    <property type="entry name" value="ig"/>
    <property type="match status" value="1"/>
</dbReference>
<protein>
    <recommendedName>
        <fullName evidence="2">Ig-like domain-containing protein</fullName>
    </recommendedName>
</protein>
<keyword evidence="4" id="KW-1185">Reference proteome</keyword>
<dbReference type="Proteomes" id="UP000507470">
    <property type="component" value="Unassembled WGS sequence"/>
</dbReference>